<dbReference type="Pfam" id="PF05368">
    <property type="entry name" value="NmrA"/>
    <property type="match status" value="1"/>
</dbReference>
<name>A0A820EWU0_9BILA</name>
<evidence type="ECO:0000256" key="1">
    <source>
        <dbReference type="ARBA" id="ARBA00022857"/>
    </source>
</evidence>
<keyword evidence="8" id="KW-1185">Reference proteome</keyword>
<dbReference type="Proteomes" id="UP000663842">
    <property type="component" value="Unassembled WGS sequence"/>
</dbReference>
<dbReference type="EMBL" id="CAJNRF010011512">
    <property type="protein sequence ID" value="CAF2132299.1"/>
    <property type="molecule type" value="Genomic_DNA"/>
</dbReference>
<dbReference type="Proteomes" id="UP000663866">
    <property type="component" value="Unassembled WGS sequence"/>
</dbReference>
<dbReference type="Gene3D" id="3.40.50.720">
    <property type="entry name" value="NAD(P)-binding Rossmann-like Domain"/>
    <property type="match status" value="1"/>
</dbReference>
<dbReference type="SUPFAM" id="SSF51735">
    <property type="entry name" value="NAD(P)-binding Rossmann-fold domains"/>
    <property type="match status" value="1"/>
</dbReference>
<reference evidence="7" key="1">
    <citation type="submission" date="2021-02" db="EMBL/GenBank/DDBJ databases">
        <authorList>
            <person name="Nowell W R."/>
        </authorList>
    </citation>
    <scope>NUCLEOTIDE SEQUENCE</scope>
</reference>
<dbReference type="AlphaFoldDB" id="A0A820EWU0"/>
<keyword evidence="1" id="KW-0521">NADP</keyword>
<dbReference type="GO" id="GO:0016491">
    <property type="term" value="F:oxidoreductase activity"/>
    <property type="evidence" value="ECO:0007669"/>
    <property type="project" value="UniProtKB-KW"/>
</dbReference>
<feature type="domain" description="NmrA-like" evidence="3">
    <location>
        <begin position="5"/>
        <end position="209"/>
    </location>
</feature>
<dbReference type="InterPro" id="IPR051609">
    <property type="entry name" value="NmrA/Isoflavone_reductase-like"/>
</dbReference>
<organism evidence="7 8">
    <name type="scientific">Rotaria magnacalcarata</name>
    <dbReference type="NCBI Taxonomy" id="392030"/>
    <lineage>
        <taxon>Eukaryota</taxon>
        <taxon>Metazoa</taxon>
        <taxon>Spiralia</taxon>
        <taxon>Gnathifera</taxon>
        <taxon>Rotifera</taxon>
        <taxon>Eurotatoria</taxon>
        <taxon>Bdelloidea</taxon>
        <taxon>Philodinida</taxon>
        <taxon>Philodinidae</taxon>
        <taxon>Rotaria</taxon>
    </lineage>
</organism>
<dbReference type="PANTHER" id="PTHR47706:SF4">
    <property type="entry name" value="NMRA-LIKE DOMAIN-CONTAINING PROTEIN"/>
    <property type="match status" value="1"/>
</dbReference>
<dbReference type="Proteomes" id="UP000663856">
    <property type="component" value="Unassembled WGS sequence"/>
</dbReference>
<evidence type="ECO:0000313" key="8">
    <source>
        <dbReference type="Proteomes" id="UP000663866"/>
    </source>
</evidence>
<comment type="caution">
    <text evidence="7">The sequence shown here is derived from an EMBL/GenBank/DDBJ whole genome shotgun (WGS) entry which is preliminary data.</text>
</comment>
<gene>
    <name evidence="7" type="ORF">OVN521_LOCUS29248</name>
    <name evidence="6" type="ORF">UXM345_LOCUS24410</name>
    <name evidence="5" type="ORF">WKI299_LOCUS26544</name>
    <name evidence="4" type="ORF">XDN619_LOCUS8022</name>
</gene>
<sequence length="221" mass="25161">MYLLALLDACVEAGVQRFAPSVWYGKHSKSTLCAVHQKLRLPIIDAVQKSGIEYTIFMVGHLLDYFAAPQKSTSYLQTFPIIVDINKCTAAFVGTGDEPFCVTAIDDVGQYVAAALDLKTWEPEMGISGSRTCWNDVIRLGEKLRCRKFEVKRMTPEECLATRVPNPPTTRTNQLQEWLISYYCDEIDYEPTLNNKFPHLKATTLEEFMNKWWAGKESQTF</sequence>
<evidence type="ECO:0000313" key="4">
    <source>
        <dbReference type="EMBL" id="CAF2048295.1"/>
    </source>
</evidence>
<evidence type="ECO:0000313" key="7">
    <source>
        <dbReference type="EMBL" id="CAF4255226.1"/>
    </source>
</evidence>
<dbReference type="InterPro" id="IPR008030">
    <property type="entry name" value="NmrA-like"/>
</dbReference>
<accession>A0A820EWU0</accession>
<protein>
    <recommendedName>
        <fullName evidence="3">NmrA-like domain-containing protein</fullName>
    </recommendedName>
</protein>
<dbReference type="InterPro" id="IPR036291">
    <property type="entry name" value="NAD(P)-bd_dom_sf"/>
</dbReference>
<dbReference type="EMBL" id="CAJOBG010008939">
    <property type="protein sequence ID" value="CAF4255226.1"/>
    <property type="molecule type" value="Genomic_DNA"/>
</dbReference>
<evidence type="ECO:0000313" key="5">
    <source>
        <dbReference type="EMBL" id="CAF2132299.1"/>
    </source>
</evidence>
<evidence type="ECO:0000313" key="6">
    <source>
        <dbReference type="EMBL" id="CAF4138165.1"/>
    </source>
</evidence>
<keyword evidence="2" id="KW-0560">Oxidoreductase</keyword>
<evidence type="ECO:0000259" key="3">
    <source>
        <dbReference type="Pfam" id="PF05368"/>
    </source>
</evidence>
<dbReference type="EMBL" id="CAJNRG010002534">
    <property type="protein sequence ID" value="CAF2048295.1"/>
    <property type="molecule type" value="Genomic_DNA"/>
</dbReference>
<dbReference type="PANTHER" id="PTHR47706">
    <property type="entry name" value="NMRA-LIKE FAMILY PROTEIN"/>
    <property type="match status" value="1"/>
</dbReference>
<dbReference type="EMBL" id="CAJOBF010004429">
    <property type="protein sequence ID" value="CAF4138165.1"/>
    <property type="molecule type" value="Genomic_DNA"/>
</dbReference>
<evidence type="ECO:0000256" key="2">
    <source>
        <dbReference type="ARBA" id="ARBA00023002"/>
    </source>
</evidence>
<proteinExistence type="predicted"/>
<dbReference type="Proteomes" id="UP000663887">
    <property type="component" value="Unassembled WGS sequence"/>
</dbReference>